<dbReference type="Pfam" id="PF00691">
    <property type="entry name" value="OmpA"/>
    <property type="match status" value="1"/>
</dbReference>
<proteinExistence type="predicted"/>
<reference evidence="5 6" key="1">
    <citation type="submission" date="2020-04" db="EMBL/GenBank/DDBJ databases">
        <title>Luteolibacter sp. G-1-1-1 isolated from soil.</title>
        <authorList>
            <person name="Dahal R.H."/>
        </authorList>
    </citation>
    <scope>NUCLEOTIDE SEQUENCE [LARGE SCALE GENOMIC DNA]</scope>
    <source>
        <strain evidence="5 6">G-1-1-1</strain>
    </source>
</reference>
<feature type="compositionally biased region" description="Basic and acidic residues" evidence="2">
    <location>
        <begin position="68"/>
        <end position="85"/>
    </location>
</feature>
<evidence type="ECO:0000256" key="2">
    <source>
        <dbReference type="SAM" id="MobiDB-lite"/>
    </source>
</evidence>
<dbReference type="PANTHER" id="PTHR30329:SF21">
    <property type="entry name" value="LIPOPROTEIN YIAD-RELATED"/>
    <property type="match status" value="1"/>
</dbReference>
<evidence type="ECO:0000256" key="1">
    <source>
        <dbReference type="PROSITE-ProRule" id="PRU00473"/>
    </source>
</evidence>
<sequence length="502" mass="54364">MSRNLRMKAKQISSLLPGMARRGAMISCLLVCAAAMPVAMAEEPANPDSKPLKDDSAKASPEAQPVKDSSEAAGKDSRRVLDDGKQANNNSRETEGDAIPVEDNSGKANPNSGKVNDSSQAAGNDSRRVDDSDMNRASPDASRKTDRSVKADPRAAEVQDGNMDKANPASRPATASDRAKQATPPPVAPEPTNFEKETAVREAVTAAEESVRLSKLEIKQPAEARAIIDGILAADGPVSRVEQQRGAELADEALHSGDGVPDEMRAETEAYLRDRLRGQLAPDRKLPKFFRDRGDDDVVGLVPSDESPRFLHSGRRYVHFHSRTSIPSVLLANAALGYVSIYTPAEANRLYTPDEADLAVLPQEYRGGDARVLSYPVSEKSMISTNDITFQRGSTQFADAHSYEMARILSAAMKDNDFAGIRFVIEGHASAEGTFEENQILSQQRAEAIARELVRNGLEAERVIPVGFGASEARHPPTAPEAMRSMDRRVAIFRIEEPGLAR</sequence>
<keyword evidence="1" id="KW-0472">Membrane</keyword>
<evidence type="ECO:0000313" key="5">
    <source>
        <dbReference type="EMBL" id="QJE95169.1"/>
    </source>
</evidence>
<dbReference type="KEGG" id="luo:HHL09_05065"/>
<dbReference type="InterPro" id="IPR006665">
    <property type="entry name" value="OmpA-like"/>
</dbReference>
<feature type="signal peptide" evidence="3">
    <location>
        <begin position="1"/>
        <end position="41"/>
    </location>
</feature>
<dbReference type="EMBL" id="CP051774">
    <property type="protein sequence ID" value="QJE95169.1"/>
    <property type="molecule type" value="Genomic_DNA"/>
</dbReference>
<dbReference type="Proteomes" id="UP000501812">
    <property type="component" value="Chromosome"/>
</dbReference>
<evidence type="ECO:0000259" key="4">
    <source>
        <dbReference type="PROSITE" id="PS51123"/>
    </source>
</evidence>
<dbReference type="GO" id="GO:0016020">
    <property type="term" value="C:membrane"/>
    <property type="evidence" value="ECO:0007669"/>
    <property type="project" value="UniProtKB-UniRule"/>
</dbReference>
<keyword evidence="6" id="KW-1185">Reference proteome</keyword>
<gene>
    <name evidence="5" type="ORF">HHL09_05065</name>
</gene>
<evidence type="ECO:0000256" key="3">
    <source>
        <dbReference type="SAM" id="SignalP"/>
    </source>
</evidence>
<dbReference type="InterPro" id="IPR036737">
    <property type="entry name" value="OmpA-like_sf"/>
</dbReference>
<dbReference type="CDD" id="cd07185">
    <property type="entry name" value="OmpA_C-like"/>
    <property type="match status" value="1"/>
</dbReference>
<feature type="region of interest" description="Disordered" evidence="2">
    <location>
        <begin position="43"/>
        <end position="198"/>
    </location>
</feature>
<dbReference type="InterPro" id="IPR050330">
    <property type="entry name" value="Bact_OuterMem_StrucFunc"/>
</dbReference>
<feature type="domain" description="OmpA-like" evidence="4">
    <location>
        <begin position="377"/>
        <end position="498"/>
    </location>
</feature>
<feature type="chain" id="PRO_5032447517" evidence="3">
    <location>
        <begin position="42"/>
        <end position="502"/>
    </location>
</feature>
<dbReference type="SUPFAM" id="SSF103088">
    <property type="entry name" value="OmpA-like"/>
    <property type="match status" value="1"/>
</dbReference>
<evidence type="ECO:0000313" key="6">
    <source>
        <dbReference type="Proteomes" id="UP000501812"/>
    </source>
</evidence>
<protein>
    <submittedName>
        <fullName evidence="5">OmpA family protein</fullName>
    </submittedName>
</protein>
<dbReference type="PANTHER" id="PTHR30329">
    <property type="entry name" value="STATOR ELEMENT OF FLAGELLAR MOTOR COMPLEX"/>
    <property type="match status" value="1"/>
</dbReference>
<dbReference type="AlphaFoldDB" id="A0A858RFF3"/>
<feature type="compositionally biased region" description="Basic and acidic residues" evidence="2">
    <location>
        <begin position="125"/>
        <end position="134"/>
    </location>
</feature>
<accession>A0A858RFF3</accession>
<dbReference type="Gene3D" id="3.30.1330.60">
    <property type="entry name" value="OmpA-like domain"/>
    <property type="match status" value="1"/>
</dbReference>
<dbReference type="RefSeq" id="WP_169453390.1">
    <property type="nucleotide sequence ID" value="NZ_CP051774.1"/>
</dbReference>
<name>A0A858RFF3_9BACT</name>
<dbReference type="PROSITE" id="PS51123">
    <property type="entry name" value="OMPA_2"/>
    <property type="match status" value="1"/>
</dbReference>
<feature type="compositionally biased region" description="Basic and acidic residues" evidence="2">
    <location>
        <begin position="141"/>
        <end position="157"/>
    </location>
</feature>
<feature type="compositionally biased region" description="Polar residues" evidence="2">
    <location>
        <begin position="106"/>
        <end position="123"/>
    </location>
</feature>
<keyword evidence="3" id="KW-0732">Signal</keyword>
<organism evidence="5 6">
    <name type="scientific">Luteolibacter luteus</name>
    <dbReference type="NCBI Taxonomy" id="2728835"/>
    <lineage>
        <taxon>Bacteria</taxon>
        <taxon>Pseudomonadati</taxon>
        <taxon>Verrucomicrobiota</taxon>
        <taxon>Verrucomicrobiia</taxon>
        <taxon>Verrucomicrobiales</taxon>
        <taxon>Verrucomicrobiaceae</taxon>
        <taxon>Luteolibacter</taxon>
    </lineage>
</organism>